<dbReference type="EMBL" id="BMIQ01000001">
    <property type="protein sequence ID" value="GGD88207.1"/>
    <property type="molecule type" value="Genomic_DNA"/>
</dbReference>
<dbReference type="AlphaFoldDB" id="A0A916ZCB3"/>
<proteinExistence type="predicted"/>
<feature type="transmembrane region" description="Helical" evidence="1">
    <location>
        <begin position="53"/>
        <end position="70"/>
    </location>
</feature>
<keyword evidence="1" id="KW-0472">Membrane</keyword>
<name>A0A916ZCB3_9HYPH</name>
<gene>
    <name evidence="2" type="ORF">GCM10011390_03700</name>
</gene>
<keyword evidence="3" id="KW-1185">Reference proteome</keyword>
<feature type="transmembrane region" description="Helical" evidence="1">
    <location>
        <begin position="6"/>
        <end position="26"/>
    </location>
</feature>
<dbReference type="InterPro" id="IPR009935">
    <property type="entry name" value="DUF1467"/>
</dbReference>
<comment type="caution">
    <text evidence="2">The sequence shown here is derived from an EMBL/GenBank/DDBJ whole genome shotgun (WGS) entry which is preliminary data.</text>
</comment>
<evidence type="ECO:0000313" key="3">
    <source>
        <dbReference type="Proteomes" id="UP000644699"/>
    </source>
</evidence>
<keyword evidence="1" id="KW-0812">Transmembrane</keyword>
<keyword evidence="1" id="KW-1133">Transmembrane helix</keyword>
<sequence length="89" mass="10191">MGWINALAIYFIIWWTALFAILPIGIRSQRDEGEMILGTEHGAPVNFSFWRKAFWTTVVSTLVFAAYYFVTEVLGIGIDSFPNFIPDRL</sequence>
<organism evidence="2 3">
    <name type="scientific">Aureimonas endophytica</name>
    <dbReference type="NCBI Taxonomy" id="2027858"/>
    <lineage>
        <taxon>Bacteria</taxon>
        <taxon>Pseudomonadati</taxon>
        <taxon>Pseudomonadota</taxon>
        <taxon>Alphaproteobacteria</taxon>
        <taxon>Hyphomicrobiales</taxon>
        <taxon>Aurantimonadaceae</taxon>
        <taxon>Aureimonas</taxon>
    </lineage>
</organism>
<accession>A0A916ZCB3</accession>
<evidence type="ECO:0000313" key="2">
    <source>
        <dbReference type="EMBL" id="GGD88207.1"/>
    </source>
</evidence>
<dbReference type="Proteomes" id="UP000644699">
    <property type="component" value="Unassembled WGS sequence"/>
</dbReference>
<dbReference type="RefSeq" id="WP_188906518.1">
    <property type="nucleotide sequence ID" value="NZ_BMIQ01000001.1"/>
</dbReference>
<protein>
    <submittedName>
        <fullName evidence="2">Membrane protein</fullName>
    </submittedName>
</protein>
<dbReference type="Pfam" id="PF07330">
    <property type="entry name" value="DUF1467"/>
    <property type="match status" value="1"/>
</dbReference>
<evidence type="ECO:0000256" key="1">
    <source>
        <dbReference type="SAM" id="Phobius"/>
    </source>
</evidence>
<reference evidence="2" key="1">
    <citation type="journal article" date="2014" name="Int. J. Syst. Evol. Microbiol.">
        <title>Complete genome sequence of Corynebacterium casei LMG S-19264T (=DSM 44701T), isolated from a smear-ripened cheese.</title>
        <authorList>
            <consortium name="US DOE Joint Genome Institute (JGI-PGF)"/>
            <person name="Walter F."/>
            <person name="Albersmeier A."/>
            <person name="Kalinowski J."/>
            <person name="Ruckert C."/>
        </authorList>
    </citation>
    <scope>NUCLEOTIDE SEQUENCE</scope>
    <source>
        <strain evidence="2">CGMCC 1.15367</strain>
    </source>
</reference>
<reference evidence="2" key="2">
    <citation type="submission" date="2020-09" db="EMBL/GenBank/DDBJ databases">
        <authorList>
            <person name="Sun Q."/>
            <person name="Zhou Y."/>
        </authorList>
    </citation>
    <scope>NUCLEOTIDE SEQUENCE</scope>
    <source>
        <strain evidence="2">CGMCC 1.15367</strain>
    </source>
</reference>